<evidence type="ECO:0000313" key="1">
    <source>
        <dbReference type="EMBL" id="MPN31296.1"/>
    </source>
</evidence>
<reference evidence="1" key="1">
    <citation type="submission" date="2019-08" db="EMBL/GenBank/DDBJ databases">
        <authorList>
            <person name="Kucharzyk K."/>
            <person name="Murdoch R.W."/>
            <person name="Higgins S."/>
            <person name="Loffler F."/>
        </authorList>
    </citation>
    <scope>NUCLEOTIDE SEQUENCE</scope>
</reference>
<organism evidence="1">
    <name type="scientific">bioreactor metagenome</name>
    <dbReference type="NCBI Taxonomy" id="1076179"/>
    <lineage>
        <taxon>unclassified sequences</taxon>
        <taxon>metagenomes</taxon>
        <taxon>ecological metagenomes</taxon>
    </lineage>
</organism>
<proteinExistence type="predicted"/>
<gene>
    <name evidence="1" type="ORF">SDC9_178770</name>
</gene>
<accession>A0A645GYG4</accession>
<dbReference type="AlphaFoldDB" id="A0A645GYG4"/>
<comment type="caution">
    <text evidence="1">The sequence shown here is derived from an EMBL/GenBank/DDBJ whole genome shotgun (WGS) entry which is preliminary data.</text>
</comment>
<protein>
    <submittedName>
        <fullName evidence="1">Uncharacterized protein</fullName>
    </submittedName>
</protein>
<sequence>MRVIFTQYFTNNSCGFLVGFISGITQFRHTVQNTAMDRLKAVTYVRKGPGNNNRHRIIDVGRLHFIFYINLDDSVFLINHI</sequence>
<dbReference type="EMBL" id="VSSQ01082778">
    <property type="protein sequence ID" value="MPN31296.1"/>
    <property type="molecule type" value="Genomic_DNA"/>
</dbReference>
<name>A0A645GYG4_9ZZZZ</name>